<evidence type="ECO:0000256" key="16">
    <source>
        <dbReference type="SAM" id="SignalP"/>
    </source>
</evidence>
<dbReference type="PANTHER" id="PTHR21581:SF11">
    <property type="entry name" value="D-ALANYL-D-ALANINE CARBOXYPEPTIDASE DACA"/>
    <property type="match status" value="1"/>
</dbReference>
<feature type="signal peptide" evidence="16">
    <location>
        <begin position="1"/>
        <end position="26"/>
    </location>
</feature>
<evidence type="ECO:0000256" key="3">
    <source>
        <dbReference type="ARBA" id="ARBA00007164"/>
    </source>
</evidence>
<dbReference type="UniPathway" id="UPA00219"/>
<accession>A0A8J6I0R8</accession>
<dbReference type="GO" id="GO:0006508">
    <property type="term" value="P:proteolysis"/>
    <property type="evidence" value="ECO:0007669"/>
    <property type="project" value="UniProtKB-KW"/>
</dbReference>
<feature type="domain" description="Peptidase S11 D-Ala-D-Ala carboxypeptidase A C-terminal" evidence="17">
    <location>
        <begin position="301"/>
        <end position="406"/>
    </location>
</feature>
<proteinExistence type="inferred from homology"/>
<evidence type="ECO:0000313" key="19">
    <source>
        <dbReference type="Proteomes" id="UP000657177"/>
    </source>
</evidence>
<comment type="similarity">
    <text evidence="3 15">Belongs to the peptidase S11 family.</text>
</comment>
<gene>
    <name evidence="18" type="ORF">G5B42_06305</name>
</gene>
<comment type="function">
    <text evidence="1">Removes C-terminal D-alanyl residues from sugar-peptide cell wall precursors.</text>
</comment>
<dbReference type="SMART" id="SM00936">
    <property type="entry name" value="PBP5_C"/>
    <property type="match status" value="1"/>
</dbReference>
<keyword evidence="6" id="KW-0645">Protease</keyword>
<dbReference type="GO" id="GO:0009002">
    <property type="term" value="F:serine-type D-Ala-D-Ala carboxypeptidase activity"/>
    <property type="evidence" value="ECO:0007669"/>
    <property type="project" value="UniProtKB-EC"/>
</dbReference>
<reference evidence="18" key="1">
    <citation type="submission" date="2020-06" db="EMBL/GenBank/DDBJ databases">
        <title>Novel chitinolytic bacterium.</title>
        <authorList>
            <person name="Ungkulpasvich U."/>
            <person name="Kosugi A."/>
            <person name="Uke A."/>
        </authorList>
    </citation>
    <scope>NUCLEOTIDE SEQUENCE</scope>
    <source>
        <strain evidence="18">UUS1-1</strain>
    </source>
</reference>
<evidence type="ECO:0000259" key="17">
    <source>
        <dbReference type="SMART" id="SM00936"/>
    </source>
</evidence>
<evidence type="ECO:0000256" key="12">
    <source>
        <dbReference type="ARBA" id="ARBA00034000"/>
    </source>
</evidence>
<keyword evidence="5 18" id="KW-0121">Carboxypeptidase</keyword>
<evidence type="ECO:0000256" key="11">
    <source>
        <dbReference type="ARBA" id="ARBA00023316"/>
    </source>
</evidence>
<dbReference type="Pfam" id="PF07943">
    <property type="entry name" value="PBP5_C"/>
    <property type="match status" value="1"/>
</dbReference>
<evidence type="ECO:0000256" key="9">
    <source>
        <dbReference type="ARBA" id="ARBA00022960"/>
    </source>
</evidence>
<sequence>MTRSKRWATLFLIGTLLIASTLSTWAQTSDPLRIQAEAAILVDAASGMILYQKNADQPLAMASMSKILTEYLILEAINNQQISWEDTTSISEYAYRVSQNLSLSNVPLRRNEHYTIRELYEAMAIYSANGATIALAEVLAGSETEFVRLMNAKAKELGMKNFTFVNSTGLNNKDLFGMHPAGTADAENLASAKDTALLALRILQDYPEVLNVASIPRKTFRPDTPDAIRMDNWNWMLPELIYGYEGIDGLKTGSTALAGYCFTATAQRNDRRLISVVMNSRSYADRFQETKKLLDYGFNNFERKELVPAGYQVPEQPDLPVQKGRTNRVGIATAKPLTLLIRRGEAEHYQPQVQLETERLTAPVTKGQQVGRLVATYTGPTQYEYLTADGPLRESVALVTTAEVEKAGFVRLILQQIRAFFSWLAQQIRGLF</sequence>
<dbReference type="Gene3D" id="3.40.710.10">
    <property type="entry name" value="DD-peptidase/beta-lactamase superfamily"/>
    <property type="match status" value="1"/>
</dbReference>
<comment type="catalytic activity">
    <reaction evidence="12">
        <text>Preferential cleavage: (Ac)2-L-Lys-D-Ala-|-D-Ala. Also transpeptidation of peptidyl-alanyl moieties that are N-acyl substituents of D-alanine.</text>
        <dbReference type="EC" id="3.4.16.4"/>
    </reaction>
</comment>
<evidence type="ECO:0000256" key="14">
    <source>
        <dbReference type="PIRSR" id="PIRSR618044-2"/>
    </source>
</evidence>
<feature type="active site" description="Proton acceptor" evidence="13">
    <location>
        <position position="66"/>
    </location>
</feature>
<feature type="binding site" evidence="14">
    <location>
        <position position="251"/>
    </location>
    <ligand>
        <name>substrate</name>
    </ligand>
</feature>
<dbReference type="InterPro" id="IPR012338">
    <property type="entry name" value="Beta-lactam/transpept-like"/>
</dbReference>
<evidence type="ECO:0000256" key="7">
    <source>
        <dbReference type="ARBA" id="ARBA00022729"/>
    </source>
</evidence>
<evidence type="ECO:0000256" key="1">
    <source>
        <dbReference type="ARBA" id="ARBA00003217"/>
    </source>
</evidence>
<evidence type="ECO:0000256" key="10">
    <source>
        <dbReference type="ARBA" id="ARBA00022984"/>
    </source>
</evidence>
<comment type="pathway">
    <text evidence="2">Cell wall biogenesis; peptidoglycan biosynthesis.</text>
</comment>
<evidence type="ECO:0000256" key="8">
    <source>
        <dbReference type="ARBA" id="ARBA00022801"/>
    </source>
</evidence>
<dbReference type="EMBL" id="JAAKDE010000012">
    <property type="protein sequence ID" value="MBA2133153.1"/>
    <property type="molecule type" value="Genomic_DNA"/>
</dbReference>
<evidence type="ECO:0000256" key="6">
    <source>
        <dbReference type="ARBA" id="ARBA00022670"/>
    </source>
</evidence>
<comment type="caution">
    <text evidence="18">The sequence shown here is derived from an EMBL/GenBank/DDBJ whole genome shotgun (WGS) entry which is preliminary data.</text>
</comment>
<keyword evidence="9" id="KW-0133">Cell shape</keyword>
<dbReference type="PANTHER" id="PTHR21581">
    <property type="entry name" value="D-ALANYL-D-ALANINE CARBOXYPEPTIDASE"/>
    <property type="match status" value="1"/>
</dbReference>
<evidence type="ECO:0000256" key="4">
    <source>
        <dbReference type="ARBA" id="ARBA00012448"/>
    </source>
</evidence>
<keyword evidence="19" id="KW-1185">Reference proteome</keyword>
<dbReference type="InterPro" id="IPR012907">
    <property type="entry name" value="Peptidase_S11_C"/>
</dbReference>
<name>A0A8J6I0R8_9FIRM</name>
<evidence type="ECO:0000256" key="13">
    <source>
        <dbReference type="PIRSR" id="PIRSR618044-1"/>
    </source>
</evidence>
<evidence type="ECO:0000256" key="2">
    <source>
        <dbReference type="ARBA" id="ARBA00004752"/>
    </source>
</evidence>
<dbReference type="GO" id="GO:0009252">
    <property type="term" value="P:peptidoglycan biosynthetic process"/>
    <property type="evidence" value="ECO:0007669"/>
    <property type="project" value="UniProtKB-UniPathway"/>
</dbReference>
<dbReference type="InterPro" id="IPR015956">
    <property type="entry name" value="Peniciliin-bd_prot_C_sf"/>
</dbReference>
<organism evidence="18 19">
    <name type="scientific">Capillibacterium thermochitinicola</name>
    <dbReference type="NCBI Taxonomy" id="2699427"/>
    <lineage>
        <taxon>Bacteria</taxon>
        <taxon>Bacillati</taxon>
        <taxon>Bacillota</taxon>
        <taxon>Capillibacterium</taxon>
    </lineage>
</organism>
<dbReference type="GO" id="GO:0008360">
    <property type="term" value="P:regulation of cell shape"/>
    <property type="evidence" value="ECO:0007669"/>
    <property type="project" value="UniProtKB-KW"/>
</dbReference>
<dbReference type="EC" id="3.4.16.4" evidence="4"/>
<dbReference type="GO" id="GO:0071555">
    <property type="term" value="P:cell wall organization"/>
    <property type="evidence" value="ECO:0007669"/>
    <property type="project" value="UniProtKB-KW"/>
</dbReference>
<keyword evidence="11" id="KW-0961">Cell wall biogenesis/degradation</keyword>
<evidence type="ECO:0000256" key="15">
    <source>
        <dbReference type="RuleBase" id="RU004016"/>
    </source>
</evidence>
<feature type="active site" evidence="13">
    <location>
        <position position="127"/>
    </location>
</feature>
<keyword evidence="10" id="KW-0573">Peptidoglycan synthesis</keyword>
<dbReference type="Pfam" id="PF00768">
    <property type="entry name" value="Peptidase_S11"/>
    <property type="match status" value="1"/>
</dbReference>
<dbReference type="SUPFAM" id="SSF69189">
    <property type="entry name" value="Penicillin-binding protein associated domain"/>
    <property type="match status" value="1"/>
</dbReference>
<evidence type="ECO:0000313" key="18">
    <source>
        <dbReference type="EMBL" id="MBA2133153.1"/>
    </source>
</evidence>
<feature type="active site" description="Acyl-ester intermediate" evidence="13">
    <location>
        <position position="63"/>
    </location>
</feature>
<evidence type="ECO:0000256" key="5">
    <source>
        <dbReference type="ARBA" id="ARBA00022645"/>
    </source>
</evidence>
<dbReference type="PRINTS" id="PR00725">
    <property type="entry name" value="DADACBPTASE1"/>
</dbReference>
<dbReference type="Proteomes" id="UP000657177">
    <property type="component" value="Unassembled WGS sequence"/>
</dbReference>
<keyword evidence="7 16" id="KW-0732">Signal</keyword>
<dbReference type="InterPro" id="IPR018044">
    <property type="entry name" value="Peptidase_S11"/>
</dbReference>
<feature type="chain" id="PRO_5038647116" description="serine-type D-Ala-D-Ala carboxypeptidase" evidence="16">
    <location>
        <begin position="27"/>
        <end position="432"/>
    </location>
</feature>
<dbReference type="Gene3D" id="2.60.410.10">
    <property type="entry name" value="D-Ala-D-Ala carboxypeptidase, C-terminal domain"/>
    <property type="match status" value="1"/>
</dbReference>
<dbReference type="AlphaFoldDB" id="A0A8J6I0R8"/>
<dbReference type="InterPro" id="IPR001967">
    <property type="entry name" value="Peptidase_S11_N"/>
</dbReference>
<protein>
    <recommendedName>
        <fullName evidence="4">serine-type D-Ala-D-Ala carboxypeptidase</fullName>
        <ecNumber evidence="4">3.4.16.4</ecNumber>
    </recommendedName>
</protein>
<keyword evidence="8" id="KW-0378">Hydrolase</keyword>
<dbReference type="InterPro" id="IPR037167">
    <property type="entry name" value="Peptidase_S11_C_sf"/>
</dbReference>
<dbReference type="SUPFAM" id="SSF56601">
    <property type="entry name" value="beta-lactamase/transpeptidase-like"/>
    <property type="match status" value="1"/>
</dbReference>